<evidence type="ECO:0000256" key="1">
    <source>
        <dbReference type="SAM" id="MobiDB-lite"/>
    </source>
</evidence>
<dbReference type="RefSeq" id="XP_002781181.1">
    <property type="nucleotide sequence ID" value="XM_002781135.1"/>
</dbReference>
<feature type="region of interest" description="Disordered" evidence="1">
    <location>
        <begin position="414"/>
        <end position="453"/>
    </location>
</feature>
<sequence length="689" mass="75702">MLSAHRVIFRIASVLAIHTIKGMQAKVPKPAMTAPEASVALFGGRMADVAFVFFIIAITLLAVVAFGGINMRTLWIDRHGSSNGPLGDRPATEGVRKKQWKHRTAKGNPRRERHESTDKKESRVDHIEKDVQFNIVHDVRPSSEGAAKTEAINELLRITGVHIEGDTGKGIWTAVTRRSGLRLSVAMAEDGTAEALVVYLRVSSYARIELVTAIDDKARKALVKSIVRLLKTHQKVVHVEAIARTAKEKGFWTTEIGFHASDAAIEAQKAEEVTLLETFVQTMPKAERREYNRAREVTLPLSAEWWKWGPVEPRRAVVPSAVVGKPPRMPPKPQALPDESVVVAPTGVDEDSGSREETTTEEPIYGRVYGDDDDDDEGEDGDGIYSVEEAWIPSLRREDETPCESEWSVHEASDARLDDEEMSGISKDADTLSTLRSPDYSVNTEEPAAEIRPRVVPKLQLPLPRNRSAGIDFHVSPSVGSIDDSSSGDASEDMAGEWIPNGRSPEGAMDPARRSAHAVWPNEVANVIDNTQSARMGGALEAESDASVEREAALDWRPSLFAERSFNAAAAGSARVHERKEIEVDVGGKAEVRESSDSTGTEPSREERMEQKLRMSTSFDWAEETSEDEDLGLASPSVAQSHLEAESELQTKVPIPMLPVVDALLYGRLLFWMFGVGTLLSGYLKTWPG</sequence>
<keyword evidence="2" id="KW-0812">Transmembrane</keyword>
<feature type="compositionally biased region" description="Basic and acidic residues" evidence="1">
    <location>
        <begin position="603"/>
        <end position="613"/>
    </location>
</feature>
<dbReference type="OrthoDB" id="480017at2759"/>
<gene>
    <name evidence="3" type="ORF">Pmar_PMAR019505</name>
</gene>
<dbReference type="AlphaFoldDB" id="C5KR76"/>
<feature type="region of interest" description="Disordered" evidence="1">
    <location>
        <begin position="80"/>
        <end position="123"/>
    </location>
</feature>
<dbReference type="EMBL" id="GG675767">
    <property type="protein sequence ID" value="EER12976.1"/>
    <property type="molecule type" value="Genomic_DNA"/>
</dbReference>
<evidence type="ECO:0000313" key="3">
    <source>
        <dbReference type="EMBL" id="EER12976.1"/>
    </source>
</evidence>
<name>C5KR76_PERM5</name>
<feature type="compositionally biased region" description="Basic and acidic residues" evidence="1">
    <location>
        <begin position="575"/>
        <end position="596"/>
    </location>
</feature>
<feature type="transmembrane region" description="Helical" evidence="2">
    <location>
        <begin position="49"/>
        <end position="69"/>
    </location>
</feature>
<evidence type="ECO:0000256" key="2">
    <source>
        <dbReference type="SAM" id="Phobius"/>
    </source>
</evidence>
<keyword evidence="4" id="KW-1185">Reference proteome</keyword>
<organism evidence="4">
    <name type="scientific">Perkinsus marinus (strain ATCC 50983 / TXsc)</name>
    <dbReference type="NCBI Taxonomy" id="423536"/>
    <lineage>
        <taxon>Eukaryota</taxon>
        <taxon>Sar</taxon>
        <taxon>Alveolata</taxon>
        <taxon>Perkinsozoa</taxon>
        <taxon>Perkinsea</taxon>
        <taxon>Perkinsida</taxon>
        <taxon>Perkinsidae</taxon>
        <taxon>Perkinsus</taxon>
    </lineage>
</organism>
<proteinExistence type="predicted"/>
<keyword evidence="2" id="KW-0472">Membrane</keyword>
<feature type="compositionally biased region" description="Low complexity" evidence="1">
    <location>
        <begin position="476"/>
        <end position="489"/>
    </location>
</feature>
<reference evidence="3 4" key="1">
    <citation type="submission" date="2008-07" db="EMBL/GenBank/DDBJ databases">
        <authorList>
            <person name="El-Sayed N."/>
            <person name="Caler E."/>
            <person name="Inman J."/>
            <person name="Amedeo P."/>
            <person name="Hass B."/>
            <person name="Wortman J."/>
        </authorList>
    </citation>
    <scope>NUCLEOTIDE SEQUENCE [LARGE SCALE GENOMIC DNA]</scope>
    <source>
        <strain evidence="4">ATCC 50983 / TXsc</strain>
    </source>
</reference>
<feature type="compositionally biased region" description="Acidic residues" evidence="1">
    <location>
        <begin position="371"/>
        <end position="381"/>
    </location>
</feature>
<dbReference type="InParanoid" id="C5KR76"/>
<feature type="compositionally biased region" description="Basic and acidic residues" evidence="1">
    <location>
        <begin position="109"/>
        <end position="123"/>
    </location>
</feature>
<feature type="region of interest" description="Disordered" evidence="1">
    <location>
        <begin position="469"/>
        <end position="515"/>
    </location>
</feature>
<dbReference type="Proteomes" id="UP000007800">
    <property type="component" value="Unassembled WGS sequence"/>
</dbReference>
<evidence type="ECO:0000313" key="4">
    <source>
        <dbReference type="Proteomes" id="UP000007800"/>
    </source>
</evidence>
<feature type="region of interest" description="Disordered" evidence="1">
    <location>
        <begin position="572"/>
        <end position="614"/>
    </location>
</feature>
<accession>C5KR76</accession>
<feature type="compositionally biased region" description="Polar residues" evidence="1">
    <location>
        <begin position="431"/>
        <end position="444"/>
    </location>
</feature>
<protein>
    <submittedName>
        <fullName evidence="3">Uncharacterized protein</fullName>
    </submittedName>
</protein>
<keyword evidence="2" id="KW-1133">Transmembrane helix</keyword>
<feature type="region of interest" description="Disordered" evidence="1">
    <location>
        <begin position="346"/>
        <end position="381"/>
    </location>
</feature>
<dbReference type="GeneID" id="9056304"/>